<dbReference type="SUPFAM" id="SSF58038">
    <property type="entry name" value="SNARE fusion complex"/>
    <property type="match status" value="1"/>
</dbReference>
<name>A0AAD4J5E2_PERFH</name>
<dbReference type="Proteomes" id="UP001190926">
    <property type="component" value="Unassembled WGS sequence"/>
</dbReference>
<dbReference type="AlphaFoldDB" id="A0AAD4J5E2"/>
<feature type="coiled-coil region" evidence="1">
    <location>
        <begin position="118"/>
        <end position="145"/>
    </location>
</feature>
<reference evidence="2 3" key="1">
    <citation type="journal article" date="2021" name="Nat. Commun.">
        <title>Incipient diploidization of the medicinal plant Perilla within 10,000 years.</title>
        <authorList>
            <person name="Zhang Y."/>
            <person name="Shen Q."/>
            <person name="Leng L."/>
            <person name="Zhang D."/>
            <person name="Chen S."/>
            <person name="Shi Y."/>
            <person name="Ning Z."/>
            <person name="Chen S."/>
        </authorList>
    </citation>
    <scope>NUCLEOTIDE SEQUENCE [LARGE SCALE GENOMIC DNA]</scope>
    <source>
        <strain evidence="3">cv. PC099</strain>
    </source>
</reference>
<organism evidence="2 3">
    <name type="scientific">Perilla frutescens var. hirtella</name>
    <name type="common">Perilla citriodora</name>
    <name type="synonym">Perilla setoyensis</name>
    <dbReference type="NCBI Taxonomy" id="608512"/>
    <lineage>
        <taxon>Eukaryota</taxon>
        <taxon>Viridiplantae</taxon>
        <taxon>Streptophyta</taxon>
        <taxon>Embryophyta</taxon>
        <taxon>Tracheophyta</taxon>
        <taxon>Spermatophyta</taxon>
        <taxon>Magnoliopsida</taxon>
        <taxon>eudicotyledons</taxon>
        <taxon>Gunneridae</taxon>
        <taxon>Pentapetalae</taxon>
        <taxon>asterids</taxon>
        <taxon>lamiids</taxon>
        <taxon>Lamiales</taxon>
        <taxon>Lamiaceae</taxon>
        <taxon>Nepetoideae</taxon>
        <taxon>Elsholtzieae</taxon>
        <taxon>Perilla</taxon>
    </lineage>
</organism>
<comment type="caution">
    <text evidence="2">The sequence shown here is derived from an EMBL/GenBank/DDBJ whole genome shotgun (WGS) entry which is preliminary data.</text>
</comment>
<evidence type="ECO:0000313" key="3">
    <source>
        <dbReference type="Proteomes" id="UP001190926"/>
    </source>
</evidence>
<protein>
    <submittedName>
        <fullName evidence="2">Uncharacterized protein</fullName>
    </submittedName>
</protein>
<evidence type="ECO:0000313" key="2">
    <source>
        <dbReference type="EMBL" id="KAH6827489.1"/>
    </source>
</evidence>
<dbReference type="EMBL" id="SDAM02000148">
    <property type="protein sequence ID" value="KAH6827489.1"/>
    <property type="molecule type" value="Genomic_DNA"/>
</dbReference>
<accession>A0AAD4J5E2</accession>
<sequence length="175" mass="20265">MAGCGDAWMQEYNEAAKLGEDIMISQRTSADFFALKRKILIFGTTIDTLEFHLRETEIDEELMNDRKKMIADLRSKMYELMPSTLNAYNRNWLLDLETNNANAIPIETAAALDNSRILHLQRQTIRAQDEELEKLLETIKNTTDVAWAINQEFRLHQTLTVDANKYVEVPDSRLQ</sequence>
<keyword evidence="1" id="KW-0175">Coiled coil</keyword>
<feature type="non-terminal residue" evidence="2">
    <location>
        <position position="175"/>
    </location>
</feature>
<keyword evidence="3" id="KW-1185">Reference proteome</keyword>
<proteinExistence type="predicted"/>
<gene>
    <name evidence="2" type="ORF">C2S53_005286</name>
</gene>
<evidence type="ECO:0000256" key="1">
    <source>
        <dbReference type="SAM" id="Coils"/>
    </source>
</evidence>